<proteinExistence type="predicted"/>
<feature type="coiled-coil region" evidence="1">
    <location>
        <begin position="210"/>
        <end position="269"/>
    </location>
</feature>
<reference evidence="3" key="1">
    <citation type="submission" date="2025-08" db="UniProtKB">
        <authorList>
            <consortium name="Ensembl"/>
        </authorList>
    </citation>
    <scope>IDENTIFICATION</scope>
</reference>
<dbReference type="PANTHER" id="PTHR16039:SF1">
    <property type="entry name" value="HAUS AUGMIN-LIKE COMPLEX SUBUNIT 2"/>
    <property type="match status" value="1"/>
</dbReference>
<dbReference type="Ensembl" id="ENSACCT00020008294.1">
    <property type="protein sequence ID" value="ENSACCP00020007949.1"/>
    <property type="gene ID" value="ENSACCG00020005393.1"/>
</dbReference>
<dbReference type="GeneTree" id="ENSGT00390000004927"/>
<evidence type="ECO:0000256" key="2">
    <source>
        <dbReference type="SAM" id="MobiDB-lite"/>
    </source>
</evidence>
<accession>A0A663E7L8</accession>
<dbReference type="GO" id="GO:0051225">
    <property type="term" value="P:spindle assembly"/>
    <property type="evidence" value="ECO:0007669"/>
    <property type="project" value="InterPro"/>
</dbReference>
<dbReference type="Proteomes" id="UP000472275">
    <property type="component" value="Chromosome 2"/>
</dbReference>
<dbReference type="PANTHER" id="PTHR16039">
    <property type="entry name" value="HAUS AUGMIN-LIKE COMPLEX SUBUNIT 2"/>
    <property type="match status" value="1"/>
</dbReference>
<name>A0A663E7L8_AQUCH</name>
<dbReference type="GO" id="GO:1990498">
    <property type="term" value="C:mitotic spindle microtubule"/>
    <property type="evidence" value="ECO:0007669"/>
    <property type="project" value="TreeGrafter"/>
</dbReference>
<dbReference type="GO" id="GO:0007020">
    <property type="term" value="P:microtubule nucleation"/>
    <property type="evidence" value="ECO:0007669"/>
    <property type="project" value="TreeGrafter"/>
</dbReference>
<organism evidence="3 4">
    <name type="scientific">Aquila chrysaetos chrysaetos</name>
    <dbReference type="NCBI Taxonomy" id="223781"/>
    <lineage>
        <taxon>Eukaryota</taxon>
        <taxon>Metazoa</taxon>
        <taxon>Chordata</taxon>
        <taxon>Craniata</taxon>
        <taxon>Vertebrata</taxon>
        <taxon>Euteleostomi</taxon>
        <taxon>Archelosauria</taxon>
        <taxon>Archosauria</taxon>
        <taxon>Dinosauria</taxon>
        <taxon>Saurischia</taxon>
        <taxon>Theropoda</taxon>
        <taxon>Coelurosauria</taxon>
        <taxon>Aves</taxon>
        <taxon>Neognathae</taxon>
        <taxon>Neoaves</taxon>
        <taxon>Telluraves</taxon>
        <taxon>Accipitrimorphae</taxon>
        <taxon>Accipitriformes</taxon>
        <taxon>Accipitridae</taxon>
        <taxon>Accipitrinae</taxon>
        <taxon>Aquila</taxon>
    </lineage>
</organism>
<reference evidence="3" key="2">
    <citation type="submission" date="2025-09" db="UniProtKB">
        <authorList>
            <consortium name="Ensembl"/>
        </authorList>
    </citation>
    <scope>IDENTIFICATION</scope>
</reference>
<dbReference type="InterPro" id="IPR026242">
    <property type="entry name" value="HAUS2_metazoa"/>
</dbReference>
<feature type="region of interest" description="Disordered" evidence="2">
    <location>
        <begin position="1"/>
        <end position="163"/>
    </location>
</feature>
<dbReference type="GO" id="GO:0007098">
    <property type="term" value="P:centrosome cycle"/>
    <property type="evidence" value="ECO:0007669"/>
    <property type="project" value="InterPro"/>
</dbReference>
<dbReference type="GO" id="GO:0070652">
    <property type="term" value="C:HAUS complex"/>
    <property type="evidence" value="ECO:0007669"/>
    <property type="project" value="InterPro"/>
</dbReference>
<keyword evidence="1" id="KW-0175">Coiled coil</keyword>
<dbReference type="Pfam" id="PF15003">
    <property type="entry name" value="HAUS2"/>
    <property type="match status" value="1"/>
</dbReference>
<dbReference type="InParanoid" id="A0A663E7L8"/>
<gene>
    <name evidence="3" type="primary">HAUS2</name>
</gene>
<sequence length="371" mass="40061">MTRCRPRSPRLNPAPGCSGPTGAARLWPSPPAPPPQAAPAQPTCTGAVGGAPRTLPRASRTDAPQSLTGSPGTGRLSPFPVTLDMAAARRPWVPPSSRASGTPSMAERRSSASAAVAAGRPRPGGAAGSVRRTLGLSPRRGAKGGVKRSGDGEEWSGGQAARRPWEAGQPAAAATLLARCLAAGAVSQETLDLTCRKAPCFVKFSEMEKMANIQAEINEKKLKTEILQLEKETADIAHPFYLGKKCEILQDMNGHLEAILKEKRALRKRLIKPRCQESLPIEATFHKYVVELLTEAVTFIEKLESHLQAVRSVPQIPNIMKNMNTALTKTEVLVMELEELAEQILKWREQQKVYSDSICNTAELDFDLPLT</sequence>
<dbReference type="PRINTS" id="PR02088">
    <property type="entry name" value="HAUSAUGMINL2"/>
</dbReference>
<keyword evidence="4" id="KW-1185">Reference proteome</keyword>
<evidence type="ECO:0000256" key="1">
    <source>
        <dbReference type="SAM" id="Coils"/>
    </source>
</evidence>
<dbReference type="InterPro" id="IPR028346">
    <property type="entry name" value="HAUS2"/>
</dbReference>
<dbReference type="AlphaFoldDB" id="A0A663E7L8"/>
<evidence type="ECO:0000313" key="4">
    <source>
        <dbReference type="Proteomes" id="UP000472275"/>
    </source>
</evidence>
<feature type="compositionally biased region" description="Low complexity" evidence="2">
    <location>
        <begin position="111"/>
        <end position="132"/>
    </location>
</feature>
<dbReference type="GO" id="GO:0005813">
    <property type="term" value="C:centrosome"/>
    <property type="evidence" value="ECO:0007669"/>
    <property type="project" value="TreeGrafter"/>
</dbReference>
<evidence type="ECO:0000313" key="3">
    <source>
        <dbReference type="Ensembl" id="ENSACCP00020007949.1"/>
    </source>
</evidence>
<feature type="compositionally biased region" description="Pro residues" evidence="2">
    <location>
        <begin position="28"/>
        <end position="37"/>
    </location>
</feature>
<protein>
    <submittedName>
        <fullName evidence="3">HAUS augmin like complex subunit 2</fullName>
    </submittedName>
</protein>